<dbReference type="Proteomes" id="UP001473302">
    <property type="component" value="Unassembled WGS sequence"/>
</dbReference>
<protein>
    <submittedName>
        <fullName evidence="1">Uncharacterized protein</fullName>
    </submittedName>
</protein>
<organism evidence="1 2">
    <name type="scientific">Mucor flavus</name>
    <dbReference type="NCBI Taxonomy" id="439312"/>
    <lineage>
        <taxon>Eukaryota</taxon>
        <taxon>Fungi</taxon>
        <taxon>Fungi incertae sedis</taxon>
        <taxon>Mucoromycota</taxon>
        <taxon>Mucoromycotina</taxon>
        <taxon>Mucoromycetes</taxon>
        <taxon>Mucorales</taxon>
        <taxon>Mucorineae</taxon>
        <taxon>Mucoraceae</taxon>
        <taxon>Mucor</taxon>
    </lineage>
</organism>
<gene>
    <name evidence="1" type="ORF">MFLAVUS_010007</name>
</gene>
<comment type="caution">
    <text evidence="1">The sequence shown here is derived from an EMBL/GenBank/DDBJ whole genome shotgun (WGS) entry which is preliminary data.</text>
</comment>
<name>A0ABP9ZBH9_9FUNG</name>
<dbReference type="EMBL" id="BAABUK010000032">
    <property type="protein sequence ID" value="GAA5816478.1"/>
    <property type="molecule type" value="Genomic_DNA"/>
</dbReference>
<accession>A0ABP9ZBH9</accession>
<proteinExistence type="predicted"/>
<sequence length="63" mass="7067">MATAQTKHKSSRIVPLQTSKRCNNSLASATAKVLLNAGFKITVERIFGDEEVCQVNYFFNLFE</sequence>
<keyword evidence="2" id="KW-1185">Reference proteome</keyword>
<reference evidence="1 2" key="1">
    <citation type="submission" date="2024-04" db="EMBL/GenBank/DDBJ databases">
        <title>genome sequences of Mucor flavus KT1a and Helicostylum pulchrum KT1b strains isolated from the surface of a dry-aged beef.</title>
        <authorList>
            <person name="Toyotome T."/>
            <person name="Hosono M."/>
            <person name="Torimaru M."/>
            <person name="Fukuda K."/>
            <person name="Mikami N."/>
        </authorList>
    </citation>
    <scope>NUCLEOTIDE SEQUENCE [LARGE SCALE GENOMIC DNA]</scope>
    <source>
        <strain evidence="1 2">KT1a</strain>
    </source>
</reference>
<evidence type="ECO:0000313" key="1">
    <source>
        <dbReference type="EMBL" id="GAA5816478.1"/>
    </source>
</evidence>
<evidence type="ECO:0000313" key="2">
    <source>
        <dbReference type="Proteomes" id="UP001473302"/>
    </source>
</evidence>